<dbReference type="InterPro" id="IPR003020">
    <property type="entry name" value="HCO3_transpt_euk"/>
</dbReference>
<name>A0ABR2X0A0_9FUNG</name>
<organism evidence="8 9">
    <name type="scientific">Basidiobolus ranarum</name>
    <dbReference type="NCBI Taxonomy" id="34480"/>
    <lineage>
        <taxon>Eukaryota</taxon>
        <taxon>Fungi</taxon>
        <taxon>Fungi incertae sedis</taxon>
        <taxon>Zoopagomycota</taxon>
        <taxon>Entomophthoromycotina</taxon>
        <taxon>Basidiobolomycetes</taxon>
        <taxon>Basidiobolales</taxon>
        <taxon>Basidiobolaceae</taxon>
        <taxon>Basidiobolus</taxon>
    </lineage>
</organism>
<feature type="transmembrane region" description="Helical" evidence="6">
    <location>
        <begin position="33"/>
        <end position="53"/>
    </location>
</feature>
<feature type="region of interest" description="Disordered" evidence="5">
    <location>
        <begin position="527"/>
        <end position="574"/>
    </location>
</feature>
<feature type="transmembrane region" description="Helical" evidence="6">
    <location>
        <begin position="147"/>
        <end position="165"/>
    </location>
</feature>
<feature type="transmembrane region" description="Helical" evidence="6">
    <location>
        <begin position="114"/>
        <end position="135"/>
    </location>
</feature>
<evidence type="ECO:0000313" key="8">
    <source>
        <dbReference type="EMBL" id="KAK9767177.1"/>
    </source>
</evidence>
<dbReference type="Proteomes" id="UP001479436">
    <property type="component" value="Unassembled WGS sequence"/>
</dbReference>
<feature type="domain" description="Bicarbonate transporter-like transmembrane" evidence="7">
    <location>
        <begin position="179"/>
        <end position="494"/>
    </location>
</feature>
<keyword evidence="2 6" id="KW-0812">Transmembrane</keyword>
<feature type="transmembrane region" description="Helical" evidence="6">
    <location>
        <begin position="306"/>
        <end position="328"/>
    </location>
</feature>
<feature type="transmembrane region" description="Helical" evidence="6">
    <location>
        <begin position="382"/>
        <end position="403"/>
    </location>
</feature>
<keyword evidence="4 6" id="KW-0472">Membrane</keyword>
<dbReference type="EMBL" id="JASJQH010000095">
    <property type="protein sequence ID" value="KAK9767177.1"/>
    <property type="molecule type" value="Genomic_DNA"/>
</dbReference>
<evidence type="ECO:0000256" key="2">
    <source>
        <dbReference type="ARBA" id="ARBA00022692"/>
    </source>
</evidence>
<feature type="compositionally biased region" description="Basic and acidic residues" evidence="5">
    <location>
        <begin position="565"/>
        <end position="574"/>
    </location>
</feature>
<sequence length="574" mass="63653">MLKINLFEGIRSDLNRRLPLYWSDWKDGLRSKVLASTIFMFFCSILPSITFAADLSKSTQNNYGVVEVILSTALGGVIFAIFSGQPLVIMGVTGPVSIFSATVFDICQKLDVDFLPFMAWASIWATLFHIILAICNSCNFLKYVTKFSCEIFGCLIAVIYVMKAIQEIVSYFTGGPLAQALLSLMLAFGTFYVATSLASARKWTLFKKGIRGIIADYAAAFAIVLFTALPYLPKLTTLEIARLPVPSTFQTTTGRPWLVPFWELPLWAVFASIVPAIVLTVLFFFDHNVSSLLSQRPEFHLRKGPAFHYDFFILGICTLISGIIGIPAPNGLIPQAPLHVRSLSKIKRNGEKGIEFVDHVHEQRVSGLLQSLLIGLTLLPPILHVLGLIPRAVLAGLFLYMGLESFVDNTLANRVKLIFTDKKLTPPMWATVSVPYRVIVKFTVIQILLLALIFYITESPAAISFPVFILLLVPVKQYILPRFFEKSHLEVLDEPAVVLTSDDPVGSSTLRVNSNLGADIKMEALTSEDELKDKLSDTEITEEPSEPQGDGDKASTIRTRKHSKGSMDLEPHKD</sequence>
<evidence type="ECO:0000256" key="3">
    <source>
        <dbReference type="ARBA" id="ARBA00022989"/>
    </source>
</evidence>
<feature type="transmembrane region" description="Helical" evidence="6">
    <location>
        <begin position="65"/>
        <end position="94"/>
    </location>
</feature>
<evidence type="ECO:0000256" key="5">
    <source>
        <dbReference type="SAM" id="MobiDB-lite"/>
    </source>
</evidence>
<feature type="domain" description="Bicarbonate transporter-like transmembrane" evidence="7">
    <location>
        <begin position="6"/>
        <end position="176"/>
    </location>
</feature>
<evidence type="ECO:0000313" key="9">
    <source>
        <dbReference type="Proteomes" id="UP001479436"/>
    </source>
</evidence>
<feature type="transmembrane region" description="Helical" evidence="6">
    <location>
        <begin position="177"/>
        <end position="200"/>
    </location>
</feature>
<dbReference type="PANTHER" id="PTHR11453:SF82">
    <property type="entry name" value="BORON TRANSPORTER 1"/>
    <property type="match status" value="1"/>
</dbReference>
<protein>
    <recommendedName>
        <fullName evidence="7">Bicarbonate transporter-like transmembrane domain-containing protein</fullName>
    </recommendedName>
</protein>
<keyword evidence="9" id="KW-1185">Reference proteome</keyword>
<dbReference type="Pfam" id="PF00955">
    <property type="entry name" value="HCO3_cotransp"/>
    <property type="match status" value="2"/>
</dbReference>
<comment type="caution">
    <text evidence="8">The sequence shown here is derived from an EMBL/GenBank/DDBJ whole genome shotgun (WGS) entry which is preliminary data.</text>
</comment>
<keyword evidence="3 6" id="KW-1133">Transmembrane helix</keyword>
<evidence type="ECO:0000256" key="6">
    <source>
        <dbReference type="SAM" id="Phobius"/>
    </source>
</evidence>
<reference evidence="8 9" key="1">
    <citation type="submission" date="2023-04" db="EMBL/GenBank/DDBJ databases">
        <title>Genome of Basidiobolus ranarum AG-B5.</title>
        <authorList>
            <person name="Stajich J.E."/>
            <person name="Carter-House D."/>
            <person name="Gryganskyi A."/>
        </authorList>
    </citation>
    <scope>NUCLEOTIDE SEQUENCE [LARGE SCALE GENOMIC DNA]</scope>
    <source>
        <strain evidence="8 9">AG-B5</strain>
    </source>
</reference>
<feature type="transmembrane region" description="Helical" evidence="6">
    <location>
        <begin position="212"/>
        <end position="232"/>
    </location>
</feature>
<feature type="transmembrane region" description="Helical" evidence="6">
    <location>
        <begin position="264"/>
        <end position="285"/>
    </location>
</feature>
<dbReference type="InterPro" id="IPR011531">
    <property type="entry name" value="HCO3_transpt-like_TM_dom"/>
</dbReference>
<accession>A0ABR2X0A0</accession>
<dbReference type="PANTHER" id="PTHR11453">
    <property type="entry name" value="ANION EXCHANGE PROTEIN"/>
    <property type="match status" value="1"/>
</dbReference>
<evidence type="ECO:0000256" key="4">
    <source>
        <dbReference type="ARBA" id="ARBA00023136"/>
    </source>
</evidence>
<comment type="subcellular location">
    <subcellularLocation>
        <location evidence="1">Membrane</location>
        <topology evidence="1">Multi-pass membrane protein</topology>
    </subcellularLocation>
</comment>
<evidence type="ECO:0000256" key="1">
    <source>
        <dbReference type="ARBA" id="ARBA00004141"/>
    </source>
</evidence>
<evidence type="ECO:0000259" key="7">
    <source>
        <dbReference type="Pfam" id="PF00955"/>
    </source>
</evidence>
<gene>
    <name evidence="8" type="ORF">K7432_003207</name>
</gene>
<dbReference type="Gene3D" id="1.10.287.570">
    <property type="entry name" value="Helical hairpin bin"/>
    <property type="match status" value="1"/>
</dbReference>
<proteinExistence type="predicted"/>